<accession>A0ABS4JUI2</accession>
<dbReference type="SUPFAM" id="SSF52540">
    <property type="entry name" value="P-loop containing nucleoside triphosphate hydrolases"/>
    <property type="match status" value="1"/>
</dbReference>
<dbReference type="InterPro" id="IPR017871">
    <property type="entry name" value="ABC_transporter-like_CS"/>
</dbReference>
<evidence type="ECO:0000259" key="4">
    <source>
        <dbReference type="PROSITE" id="PS50893"/>
    </source>
</evidence>
<dbReference type="InterPro" id="IPR003439">
    <property type="entry name" value="ABC_transporter-like_ATP-bd"/>
</dbReference>
<dbReference type="Proteomes" id="UP001519289">
    <property type="component" value="Unassembled WGS sequence"/>
</dbReference>
<sequence length="234" mass="25519">MSKEIIRLDQVVKEFRRGAATVRAVDGVSLSISPGEFVAVMGKSGSGKSTLLHLMSGLQQATSGKVHLLGRDLTELRDDELTLLRREKVGFVFQFFNLLPTLSALENVALPLLLARVRQKEAEARAMELLRTVGMESRAAHKPDEMSGGQMQRVAIARALVTNPPLLFADEPTGNLDSQSGEEVLLLLKEMQSERGQTIVMVTHDPKAAAYGDRLIRMRDGKVIDDQQTGGTAG</sequence>
<keyword evidence="2" id="KW-0547">Nucleotide-binding</keyword>
<evidence type="ECO:0000256" key="3">
    <source>
        <dbReference type="ARBA" id="ARBA00022840"/>
    </source>
</evidence>
<dbReference type="PANTHER" id="PTHR24220">
    <property type="entry name" value="IMPORT ATP-BINDING PROTEIN"/>
    <property type="match status" value="1"/>
</dbReference>
<keyword evidence="1" id="KW-0813">Transport</keyword>
<dbReference type="PROSITE" id="PS50893">
    <property type="entry name" value="ABC_TRANSPORTER_2"/>
    <property type="match status" value="1"/>
</dbReference>
<dbReference type="InterPro" id="IPR027417">
    <property type="entry name" value="P-loop_NTPase"/>
</dbReference>
<dbReference type="RefSeq" id="WP_342589485.1">
    <property type="nucleotide sequence ID" value="NZ_JAGGLG010000024.1"/>
</dbReference>
<gene>
    <name evidence="5" type="ORF">J2Z79_002627</name>
</gene>
<dbReference type="InterPro" id="IPR015854">
    <property type="entry name" value="ABC_transpr_LolD-like"/>
</dbReference>
<dbReference type="EMBL" id="JAGGLG010000024">
    <property type="protein sequence ID" value="MBP2019202.1"/>
    <property type="molecule type" value="Genomic_DNA"/>
</dbReference>
<keyword evidence="6" id="KW-1185">Reference proteome</keyword>
<evidence type="ECO:0000313" key="6">
    <source>
        <dbReference type="Proteomes" id="UP001519289"/>
    </source>
</evidence>
<feature type="domain" description="ABC transporter" evidence="4">
    <location>
        <begin position="6"/>
        <end position="233"/>
    </location>
</feature>
<reference evidence="5 6" key="1">
    <citation type="submission" date="2021-03" db="EMBL/GenBank/DDBJ databases">
        <title>Genomic Encyclopedia of Type Strains, Phase IV (KMG-IV): sequencing the most valuable type-strain genomes for metagenomic binning, comparative biology and taxonomic classification.</title>
        <authorList>
            <person name="Goeker M."/>
        </authorList>
    </citation>
    <scope>NUCLEOTIDE SEQUENCE [LARGE SCALE GENOMIC DNA]</scope>
    <source>
        <strain evidence="5 6">DSM 27138</strain>
    </source>
</reference>
<dbReference type="Pfam" id="PF00005">
    <property type="entry name" value="ABC_tran"/>
    <property type="match status" value="1"/>
</dbReference>
<dbReference type="InterPro" id="IPR017911">
    <property type="entry name" value="MacB-like_ATP-bd"/>
</dbReference>
<name>A0ABS4JUI2_9FIRM</name>
<evidence type="ECO:0000256" key="1">
    <source>
        <dbReference type="ARBA" id="ARBA00022448"/>
    </source>
</evidence>
<dbReference type="GO" id="GO:0005524">
    <property type="term" value="F:ATP binding"/>
    <property type="evidence" value="ECO:0007669"/>
    <property type="project" value="UniProtKB-KW"/>
</dbReference>
<protein>
    <submittedName>
        <fullName evidence="5">ABC transport system ATP-binding protein</fullName>
    </submittedName>
</protein>
<dbReference type="PROSITE" id="PS00211">
    <property type="entry name" value="ABC_TRANSPORTER_1"/>
    <property type="match status" value="1"/>
</dbReference>
<evidence type="ECO:0000313" key="5">
    <source>
        <dbReference type="EMBL" id="MBP2019202.1"/>
    </source>
</evidence>
<dbReference type="CDD" id="cd03255">
    <property type="entry name" value="ABC_MJ0796_LolCDE_FtsE"/>
    <property type="match status" value="1"/>
</dbReference>
<comment type="caution">
    <text evidence="5">The sequence shown here is derived from an EMBL/GenBank/DDBJ whole genome shotgun (WGS) entry which is preliminary data.</text>
</comment>
<proteinExistence type="predicted"/>
<dbReference type="InterPro" id="IPR003593">
    <property type="entry name" value="AAA+_ATPase"/>
</dbReference>
<dbReference type="SMART" id="SM00382">
    <property type="entry name" value="AAA"/>
    <property type="match status" value="1"/>
</dbReference>
<dbReference type="Gene3D" id="3.40.50.300">
    <property type="entry name" value="P-loop containing nucleotide triphosphate hydrolases"/>
    <property type="match status" value="1"/>
</dbReference>
<keyword evidence="3 5" id="KW-0067">ATP-binding</keyword>
<evidence type="ECO:0000256" key="2">
    <source>
        <dbReference type="ARBA" id="ARBA00022741"/>
    </source>
</evidence>
<organism evidence="5 6">
    <name type="scientific">Symbiobacterium terraclitae</name>
    <dbReference type="NCBI Taxonomy" id="557451"/>
    <lineage>
        <taxon>Bacteria</taxon>
        <taxon>Bacillati</taxon>
        <taxon>Bacillota</taxon>
        <taxon>Clostridia</taxon>
        <taxon>Eubacteriales</taxon>
        <taxon>Symbiobacteriaceae</taxon>
        <taxon>Symbiobacterium</taxon>
    </lineage>
</organism>